<accession>A0ABP8ULP3</accession>
<dbReference type="Gene3D" id="2.30.320.10">
    <property type="entry name" value="YwqG-like"/>
    <property type="match status" value="1"/>
</dbReference>
<dbReference type="InterPro" id="IPR035948">
    <property type="entry name" value="YwqG-like_sf"/>
</dbReference>
<organism evidence="1 2">
    <name type="scientific">Actinoallomurus vinaceus</name>
    <dbReference type="NCBI Taxonomy" id="1080074"/>
    <lineage>
        <taxon>Bacteria</taxon>
        <taxon>Bacillati</taxon>
        <taxon>Actinomycetota</taxon>
        <taxon>Actinomycetes</taxon>
        <taxon>Streptosporangiales</taxon>
        <taxon>Thermomonosporaceae</taxon>
        <taxon>Actinoallomurus</taxon>
    </lineage>
</organism>
<comment type="caution">
    <text evidence="1">The sequence shown here is derived from an EMBL/GenBank/DDBJ whole genome shotgun (WGS) entry which is preliminary data.</text>
</comment>
<proteinExistence type="predicted"/>
<evidence type="ECO:0000313" key="2">
    <source>
        <dbReference type="Proteomes" id="UP001501442"/>
    </source>
</evidence>
<evidence type="ECO:0000313" key="1">
    <source>
        <dbReference type="EMBL" id="GAA4633065.1"/>
    </source>
</evidence>
<dbReference type="EMBL" id="BAABHK010000011">
    <property type="protein sequence ID" value="GAA4633065.1"/>
    <property type="molecule type" value="Genomic_DNA"/>
</dbReference>
<sequence length="347" mass="38606">MGTFRSPVLVPSAMIRARLESIERAATLSASAESLIADIPAFAPHARPAILLRPTEGTPGVRDSSVGGPLLWPEDEPWPVCRAPHLMEVREKLSDEEREAWQRIDRDMKERHRQNPGRAYEVTAEEARIQDQIMAGASSLDMITWQRSRWVQDTSGPGVPMVPVVQLYSRDVPGDHWPAGMDVLQVLWCPNDHSELTDQAYYSGPTVELRYRSSSVVETALNPPRPEQADNGYLPEPCAVGPVEIVDLPAVDELPEDLYGEGCRWADARGIEFDRGLACRPGWKVGGWPSWHLTDLIPIDCSCGARMRLFLTMDSGGDPDIVVGRFGELRIFTCPTDPSHPIRLNIQ</sequence>
<dbReference type="SUPFAM" id="SSF103032">
    <property type="entry name" value="Hypothetical protein YwqG"/>
    <property type="match status" value="1"/>
</dbReference>
<keyword evidence="2" id="KW-1185">Reference proteome</keyword>
<reference evidence="2" key="1">
    <citation type="journal article" date="2019" name="Int. J. Syst. Evol. Microbiol.">
        <title>The Global Catalogue of Microorganisms (GCM) 10K type strain sequencing project: providing services to taxonomists for standard genome sequencing and annotation.</title>
        <authorList>
            <consortium name="The Broad Institute Genomics Platform"/>
            <consortium name="The Broad Institute Genome Sequencing Center for Infectious Disease"/>
            <person name="Wu L."/>
            <person name="Ma J."/>
        </authorList>
    </citation>
    <scope>NUCLEOTIDE SEQUENCE [LARGE SCALE GENOMIC DNA]</scope>
    <source>
        <strain evidence="2">JCM 17939</strain>
    </source>
</reference>
<evidence type="ECO:0008006" key="3">
    <source>
        <dbReference type="Google" id="ProtNLM"/>
    </source>
</evidence>
<name>A0ABP8ULP3_9ACTN</name>
<protein>
    <recommendedName>
        <fullName evidence="3">DUF1963 domain-containing protein</fullName>
    </recommendedName>
</protein>
<gene>
    <name evidence="1" type="ORF">GCM10023196_069110</name>
</gene>
<dbReference type="Proteomes" id="UP001501442">
    <property type="component" value="Unassembled WGS sequence"/>
</dbReference>